<feature type="region of interest" description="Disordered" evidence="1">
    <location>
        <begin position="124"/>
        <end position="155"/>
    </location>
</feature>
<evidence type="ECO:0000313" key="3">
    <source>
        <dbReference type="Proteomes" id="UP001165080"/>
    </source>
</evidence>
<evidence type="ECO:0000256" key="1">
    <source>
        <dbReference type="SAM" id="MobiDB-lite"/>
    </source>
</evidence>
<sequence length="235" mass="24266">MGRHKKSTDARPLVELHLGPRGCPLLAQTGKSGRTCTGPGCDGASCHISEQPRRGLENKTLQNAFMMLRWRCAVPPAAALLAALGIPRRPVYSGPPPLLSDCCCVVEILDGQGGGCHHLHQQLPQLQPKPHDSGATAVGSGNAAATAHPNAPPARNVAASAASAAATKSPMHAPLLVDLYAMSAVGWEEGRVECSCDDVGAAAAGDWHPAQRAGAPGCGLLPWQSGPSSRRVPQL</sequence>
<dbReference type="Proteomes" id="UP001165080">
    <property type="component" value="Unassembled WGS sequence"/>
</dbReference>
<reference evidence="2 3" key="1">
    <citation type="journal article" date="2023" name="Commun. Biol.">
        <title>Reorganization of the ancestral sex-determining regions during the evolution of trioecy in Pleodorina starrii.</title>
        <authorList>
            <person name="Takahashi K."/>
            <person name="Suzuki S."/>
            <person name="Kawai-Toyooka H."/>
            <person name="Yamamoto K."/>
            <person name="Hamaji T."/>
            <person name="Ootsuki R."/>
            <person name="Yamaguchi H."/>
            <person name="Kawachi M."/>
            <person name="Higashiyama T."/>
            <person name="Nozaki H."/>
        </authorList>
    </citation>
    <scope>NUCLEOTIDE SEQUENCE [LARGE SCALE GENOMIC DNA]</scope>
    <source>
        <strain evidence="2 3">NIES-4479</strain>
    </source>
</reference>
<keyword evidence="3" id="KW-1185">Reference proteome</keyword>
<accession>A0A9W6C034</accession>
<dbReference type="EMBL" id="BRXU01000041">
    <property type="protein sequence ID" value="GLC61025.1"/>
    <property type="molecule type" value="Genomic_DNA"/>
</dbReference>
<gene>
    <name evidence="2" type="primary">PLESTMB000689</name>
    <name evidence="2" type="ORF">PLESTB_001707900</name>
</gene>
<feature type="compositionally biased region" description="Low complexity" evidence="1">
    <location>
        <begin position="142"/>
        <end position="155"/>
    </location>
</feature>
<proteinExistence type="predicted"/>
<comment type="caution">
    <text evidence="2">The sequence shown here is derived from an EMBL/GenBank/DDBJ whole genome shotgun (WGS) entry which is preliminary data.</text>
</comment>
<evidence type="ECO:0000313" key="2">
    <source>
        <dbReference type="EMBL" id="GLC61025.1"/>
    </source>
</evidence>
<dbReference type="AlphaFoldDB" id="A0A9W6C034"/>
<organism evidence="2 3">
    <name type="scientific">Pleodorina starrii</name>
    <dbReference type="NCBI Taxonomy" id="330485"/>
    <lineage>
        <taxon>Eukaryota</taxon>
        <taxon>Viridiplantae</taxon>
        <taxon>Chlorophyta</taxon>
        <taxon>core chlorophytes</taxon>
        <taxon>Chlorophyceae</taxon>
        <taxon>CS clade</taxon>
        <taxon>Chlamydomonadales</taxon>
        <taxon>Volvocaceae</taxon>
        <taxon>Pleodorina</taxon>
    </lineage>
</organism>
<name>A0A9W6C034_9CHLO</name>
<protein>
    <submittedName>
        <fullName evidence="2">Uncharacterized protein</fullName>
    </submittedName>
</protein>